<sequence>MSFWDNNKDSFKSAGKSTFKGITSGTKAVGQAGYRTYKKNEAKRKGVEYHDPIKNESKSGETNVPYNPSPLPSKDKLSSYQPPPKRNVGTFGVPQRGEASHYSAPAPTSGQSTYPANQQQYQHPNEIQTSSGYQEPPPEYSVDSNSDMQGFSAGSEYQRTAHPAPASTTFTPANQTSFIASPQPTSIATDNAIQNIQQQYNSVSKQPSPAPGLPPLQHQPGNLVNPPLPPQVPQKSNVPPSLPSRTSVASVASSTSQQSVGQGSFVNAQEQPKPKPALPDPGSFAPPPRRRDQQPIKPKILTNNSTMGNEKMSSPLVQGQSSSSNIGLHPSKSISEREHQSDYSDASSKPPSLPSRTSSSHSNLPLKQKPPKPKKLQGDSSITTSHTPGYNSNYTHNVFSARSEEEYATPPKPPRPVEDEEYTNPPKPPRPVENEEYTNPPKPPRPVEDDEYTNPPKPPRPETQNSSVVTPRAIPDATELSNKKPPPPKPLKKPSTLDGSTSSPPLYSELDNSFSKPKQIISEPTNSQSAVSSELNSIFQKMNFNKTESEAPASSPEVKPKPKPKPVPKPKPEMITKKQESPETSIPAATTTTTTKPPPPVRRLSTPHKSPSPPPVPPARNYSRAPAPPPPKQSGPPNLDLELSSGWYAKTNGPLQLPKVFHGINHKFSYTTSSGSYGKGTTTLTVRLKDLSIVTYKFEYSNNDISNVNVVIEKYVPSPIDTIPFKQELIANHQRFGEYIASWCEHHRGKTVGRGECWDLAKEALQKGCGNHAFVSCYTIHGYPILQIGNAGNGVYFINNSQQLDEVRRGDILQFNACTFYDASTGVTQSAGAPDHTSVVIGKSGDKLMVLEQNVGGKRYVVDGEINLKNLTKGEVYVYRAMPHEWAGEL</sequence>
<dbReference type="PaxDb" id="5476-C4YI18"/>
<evidence type="ECO:0000256" key="1">
    <source>
        <dbReference type="SAM" id="MobiDB-lite"/>
    </source>
</evidence>
<feature type="compositionally biased region" description="Polar residues" evidence="1">
    <location>
        <begin position="301"/>
        <end position="312"/>
    </location>
</feature>
<organism evidence="3 4">
    <name type="scientific">Candida albicans (strain WO-1)</name>
    <name type="common">Yeast</name>
    <dbReference type="NCBI Taxonomy" id="294748"/>
    <lineage>
        <taxon>Eukaryota</taxon>
        <taxon>Fungi</taxon>
        <taxon>Dikarya</taxon>
        <taxon>Ascomycota</taxon>
        <taxon>Saccharomycotina</taxon>
        <taxon>Pichiomycetes</taxon>
        <taxon>Debaryomycetaceae</taxon>
        <taxon>Candida/Lodderomyces clade</taxon>
        <taxon>Candida</taxon>
    </lineage>
</organism>
<feature type="region of interest" description="Disordered" evidence="1">
    <location>
        <begin position="1"/>
        <end position="645"/>
    </location>
</feature>
<feature type="compositionally biased region" description="Low complexity" evidence="1">
    <location>
        <begin position="246"/>
        <end position="264"/>
    </location>
</feature>
<accession>C4YI18</accession>
<feature type="domain" description="BBC1/AIM3 cysteine proteinase-fold" evidence="2">
    <location>
        <begin position="724"/>
        <end position="889"/>
    </location>
</feature>
<dbReference type="HOGENOM" id="CLU_325162_0_0_1"/>
<feature type="compositionally biased region" description="Low complexity" evidence="1">
    <location>
        <begin position="313"/>
        <end position="324"/>
    </location>
</feature>
<proteinExistence type="predicted"/>
<feature type="compositionally biased region" description="Polar residues" evidence="1">
    <location>
        <begin position="166"/>
        <end position="207"/>
    </location>
</feature>
<feature type="compositionally biased region" description="Polar residues" evidence="1">
    <location>
        <begin position="235"/>
        <end position="245"/>
    </location>
</feature>
<feature type="compositionally biased region" description="Polar residues" evidence="1">
    <location>
        <begin position="378"/>
        <end position="400"/>
    </location>
</feature>
<dbReference type="VEuPathDB" id="FungiDB:CAWG_03725"/>
<dbReference type="InterPro" id="IPR057402">
    <property type="entry name" value="AIM3_BBC1_C"/>
</dbReference>
<gene>
    <name evidence="3" type="ORF">CAWG_03725</name>
</gene>
<evidence type="ECO:0000313" key="4">
    <source>
        <dbReference type="Proteomes" id="UP000001429"/>
    </source>
</evidence>
<reference evidence="3 4" key="1">
    <citation type="journal article" date="2009" name="Nature">
        <title>Evolution of pathogenicity and sexual reproduction in eight Candida genomes.</title>
        <authorList>
            <person name="Butler G."/>
            <person name="Rasmussen M.D."/>
            <person name="Lin M.F."/>
            <person name="Santos M.A."/>
            <person name="Sakthikumar S."/>
            <person name="Munro C.A."/>
            <person name="Rheinbay E."/>
            <person name="Grabherr M."/>
            <person name="Forche A."/>
            <person name="Reedy J.L."/>
            <person name="Agrafioti I."/>
            <person name="Arnaud M.B."/>
            <person name="Bates S."/>
            <person name="Brown A.J."/>
            <person name="Brunke S."/>
            <person name="Costanzo M.C."/>
            <person name="Fitzpatrick D.A."/>
            <person name="de Groot P.W."/>
            <person name="Harris D."/>
            <person name="Hoyer L.L."/>
            <person name="Hube B."/>
            <person name="Klis F.M."/>
            <person name="Kodira C."/>
            <person name="Lennard N."/>
            <person name="Logue M.E."/>
            <person name="Martin R."/>
            <person name="Neiman A.M."/>
            <person name="Nikolaou E."/>
            <person name="Quail M.A."/>
            <person name="Quinn J."/>
            <person name="Santos M.C."/>
            <person name="Schmitzberger F.F."/>
            <person name="Sherlock G."/>
            <person name="Shah P."/>
            <person name="Silverstein K.A."/>
            <person name="Skrzypek M.S."/>
            <person name="Soll D."/>
            <person name="Staggs R."/>
            <person name="Stansfield I."/>
            <person name="Stumpf M.P."/>
            <person name="Sudbery P.E."/>
            <person name="Srikantha T."/>
            <person name="Zeng Q."/>
            <person name="Berman J."/>
            <person name="Berriman M."/>
            <person name="Heitman J."/>
            <person name="Gow N.A."/>
            <person name="Lorenz M.C."/>
            <person name="Birren B.W."/>
            <person name="Kellis M."/>
            <person name="Cuomo C.A."/>
        </authorList>
    </citation>
    <scope>NUCLEOTIDE SEQUENCE [LARGE SCALE GENOMIC DNA]</scope>
    <source>
        <strain evidence="3 4">WO-1</strain>
    </source>
</reference>
<dbReference type="Pfam" id="PF25459">
    <property type="entry name" value="AIM3_BBC1_C"/>
    <property type="match status" value="1"/>
</dbReference>
<feature type="compositionally biased region" description="Low complexity" evidence="1">
    <location>
        <begin position="347"/>
        <end position="367"/>
    </location>
</feature>
<evidence type="ECO:0000313" key="3">
    <source>
        <dbReference type="EMBL" id="EEQ45400.1"/>
    </source>
</evidence>
<dbReference type="Gene3D" id="3.90.1720.60">
    <property type="match status" value="1"/>
</dbReference>
<dbReference type="Proteomes" id="UP000001429">
    <property type="component" value="Chromosome 4"/>
</dbReference>
<feature type="compositionally biased region" description="Polar residues" evidence="1">
    <location>
        <begin position="497"/>
        <end position="546"/>
    </location>
</feature>
<feature type="compositionally biased region" description="Polar residues" evidence="1">
    <location>
        <begin position="106"/>
        <end position="133"/>
    </location>
</feature>
<dbReference type="OMA" id="DNPFRRY"/>
<feature type="compositionally biased region" description="Basic and acidic residues" evidence="1">
    <location>
        <begin position="1"/>
        <end position="11"/>
    </location>
</feature>
<dbReference type="AlphaFoldDB" id="C4YI18"/>
<dbReference type="OrthoDB" id="3357271at2759"/>
<feature type="compositionally biased region" description="Pro residues" evidence="1">
    <location>
        <begin position="274"/>
        <end position="287"/>
    </location>
</feature>
<evidence type="ECO:0000259" key="2">
    <source>
        <dbReference type="Pfam" id="PF25459"/>
    </source>
</evidence>
<name>C4YI18_CANAW</name>
<feature type="compositionally biased region" description="Basic and acidic residues" evidence="1">
    <location>
        <begin position="570"/>
        <end position="581"/>
    </location>
</feature>
<keyword evidence="4" id="KW-1185">Reference proteome</keyword>
<dbReference type="EMBL" id="CH672349">
    <property type="protein sequence ID" value="EEQ45400.1"/>
    <property type="molecule type" value="Genomic_DNA"/>
</dbReference>
<feature type="compositionally biased region" description="Basic and acidic residues" evidence="1">
    <location>
        <begin position="38"/>
        <end position="59"/>
    </location>
</feature>
<protein>
    <recommendedName>
        <fullName evidence="2">BBC1/AIM3 cysteine proteinase-fold domain-containing protein</fullName>
    </recommendedName>
</protein>